<name>A0A512DZJ2_9PROT</name>
<gene>
    <name evidence="1" type="ORF">SAE02_60070</name>
</gene>
<evidence type="ECO:0000313" key="1">
    <source>
        <dbReference type="EMBL" id="GEO41859.1"/>
    </source>
</evidence>
<protein>
    <submittedName>
        <fullName evidence="1">Uncharacterized protein</fullName>
    </submittedName>
</protein>
<keyword evidence="2" id="KW-1185">Reference proteome</keyword>
<dbReference type="Proteomes" id="UP000321523">
    <property type="component" value="Unassembled WGS sequence"/>
</dbReference>
<proteinExistence type="predicted"/>
<dbReference type="AlphaFoldDB" id="A0A512DZJ2"/>
<comment type="caution">
    <text evidence="1">The sequence shown here is derived from an EMBL/GenBank/DDBJ whole genome shotgun (WGS) entry which is preliminary data.</text>
</comment>
<dbReference type="EMBL" id="BJYZ01000032">
    <property type="protein sequence ID" value="GEO41859.1"/>
    <property type="molecule type" value="Genomic_DNA"/>
</dbReference>
<reference evidence="1 2" key="1">
    <citation type="submission" date="2019-07" db="EMBL/GenBank/DDBJ databases">
        <title>Whole genome shotgun sequence of Skermanella aerolata NBRC 106429.</title>
        <authorList>
            <person name="Hosoyama A."/>
            <person name="Uohara A."/>
            <person name="Ohji S."/>
            <person name="Ichikawa N."/>
        </authorList>
    </citation>
    <scope>NUCLEOTIDE SEQUENCE [LARGE SCALE GENOMIC DNA]</scope>
    <source>
        <strain evidence="1 2">NBRC 106429</strain>
    </source>
</reference>
<accession>A0A512DZJ2</accession>
<evidence type="ECO:0000313" key="2">
    <source>
        <dbReference type="Proteomes" id="UP000321523"/>
    </source>
</evidence>
<sequence length="333" mass="35847">MTAPASAQNQPTFPFTEVEIEGRILDMVNEPGTRTMTVMGTVIQIPPDDSVTISTPTNPDISWSEAVRNGIPGKPNGFRNATAIVIGESNGATVTARDIALNPEENVALGYITQNSNNTLKLDGMEIVLMPPRANAPSFPTGKSDFDPRVPGNPLKNDFGFPLIRNSIIPGTPVAAEGWWSDDGKMYLWDLEVSGGEIATPTMAKISILRAQCRERAPNDIELELRGATYRGQNLPPATRVEIFRVAGNGLARFAYPINVTSVADAGDARFGLYRVDARLTNAQTGNQAGDGCPSIVGVRMIDANGRPIMTTNPNTQLSVQVQDTLQVDNRID</sequence>
<organism evidence="1 2">
    <name type="scientific">Skermanella aerolata</name>
    <dbReference type="NCBI Taxonomy" id="393310"/>
    <lineage>
        <taxon>Bacteria</taxon>
        <taxon>Pseudomonadati</taxon>
        <taxon>Pseudomonadota</taxon>
        <taxon>Alphaproteobacteria</taxon>
        <taxon>Rhodospirillales</taxon>
        <taxon>Azospirillaceae</taxon>
        <taxon>Skermanella</taxon>
    </lineage>
</organism>